<organism evidence="1 2">
    <name type="scientific">Ichthyophthirius multifiliis</name>
    <name type="common">White spot disease agent</name>
    <name type="synonym">Ich</name>
    <dbReference type="NCBI Taxonomy" id="5932"/>
    <lineage>
        <taxon>Eukaryota</taxon>
        <taxon>Sar</taxon>
        <taxon>Alveolata</taxon>
        <taxon>Ciliophora</taxon>
        <taxon>Intramacronucleata</taxon>
        <taxon>Oligohymenophorea</taxon>
        <taxon>Hymenostomatida</taxon>
        <taxon>Ophryoglenina</taxon>
        <taxon>Ichthyophthirius</taxon>
    </lineage>
</organism>
<keyword evidence="2" id="KW-1185">Reference proteome</keyword>
<dbReference type="OMA" id="MLAHYPG"/>
<dbReference type="EMBL" id="GL983456">
    <property type="protein sequence ID" value="EGR33406.1"/>
    <property type="molecule type" value="Genomic_DNA"/>
</dbReference>
<dbReference type="ESTHER" id="ichmg-g0qmz2">
    <property type="family name" value="abh_upf00227"/>
</dbReference>
<name>G0QMZ2_ICHMU</name>
<reference evidence="1 2" key="1">
    <citation type="submission" date="2011-07" db="EMBL/GenBank/DDBJ databases">
        <authorList>
            <person name="Coyne R."/>
            <person name="Brami D."/>
            <person name="Johnson J."/>
            <person name="Hostetler J."/>
            <person name="Hannick L."/>
            <person name="Clark T."/>
            <person name="Cassidy-Hanley D."/>
            <person name="Inman J."/>
        </authorList>
    </citation>
    <scope>NUCLEOTIDE SEQUENCE [LARGE SCALE GENOMIC DNA]</scope>
    <source>
        <strain evidence="1 2">G5</strain>
    </source>
</reference>
<dbReference type="Gene3D" id="3.40.50.1820">
    <property type="entry name" value="alpha/beta hydrolase"/>
    <property type="match status" value="1"/>
</dbReference>
<dbReference type="InParanoid" id="G0QMZ2"/>
<dbReference type="SUPFAM" id="SSF53474">
    <property type="entry name" value="alpha/beta-Hydrolases"/>
    <property type="match status" value="1"/>
</dbReference>
<dbReference type="eggNOG" id="ENOG502S9JX">
    <property type="taxonomic scope" value="Eukaryota"/>
</dbReference>
<dbReference type="OrthoDB" id="309589at2759"/>
<dbReference type="RefSeq" id="XP_004037392.1">
    <property type="nucleotide sequence ID" value="XM_004037344.1"/>
</dbReference>
<gene>
    <name evidence="1" type="ORF">IMG5_053980</name>
</gene>
<dbReference type="GeneID" id="14909590"/>
<evidence type="ECO:0000313" key="2">
    <source>
        <dbReference type="Proteomes" id="UP000008983"/>
    </source>
</evidence>
<dbReference type="InterPro" id="IPR008886">
    <property type="entry name" value="UPF0227/Esterase_YqiA"/>
</dbReference>
<evidence type="ECO:0000313" key="1">
    <source>
        <dbReference type="EMBL" id="EGR33406.1"/>
    </source>
</evidence>
<dbReference type="PANTHER" id="PTHR35602">
    <property type="entry name" value="ESTERASE YQIA-RELATED"/>
    <property type="match status" value="1"/>
</dbReference>
<sequence length="186" mass="21711">MKKNLILYAHGFGGSGFSKKAEILQKHFPVLSLSLPFQPNLAIANLENTLKYIDSKYEVTLIGSSLGGYYQIYLTEKYNLKCVLINPSIQPYLTAAKFIGINFSYYDQSKFEWNQVHTQSLYQYEVQKINNEKNYMLFIQKGDEILDYKVALKKFPNAYLDIEEGGNHEYQNFEKKMDLIRKFIKI</sequence>
<accession>G0QMZ2</accession>
<dbReference type="AlphaFoldDB" id="G0QMZ2"/>
<dbReference type="STRING" id="857967.G0QMZ2"/>
<protein>
    <recommendedName>
        <fullName evidence="3">Esterase</fullName>
    </recommendedName>
</protein>
<dbReference type="InterPro" id="IPR029058">
    <property type="entry name" value="AB_hydrolase_fold"/>
</dbReference>
<evidence type="ECO:0008006" key="3">
    <source>
        <dbReference type="Google" id="ProtNLM"/>
    </source>
</evidence>
<dbReference type="PANTHER" id="PTHR35602:SF3">
    <property type="entry name" value="ESTERASE YQIA"/>
    <property type="match status" value="1"/>
</dbReference>
<proteinExistence type="predicted"/>
<dbReference type="Proteomes" id="UP000008983">
    <property type="component" value="Unassembled WGS sequence"/>
</dbReference>
<dbReference type="Pfam" id="PF05728">
    <property type="entry name" value="UPF0227"/>
    <property type="match status" value="1"/>
</dbReference>